<dbReference type="AlphaFoldDB" id="A0A087RQ64"/>
<dbReference type="PROSITE" id="PS51134">
    <property type="entry name" value="ZF_TFIIB"/>
    <property type="match status" value="1"/>
</dbReference>
<dbReference type="PROSITE" id="PS00782">
    <property type="entry name" value="TFIIB"/>
    <property type="match status" value="1"/>
</dbReference>
<feature type="domain" description="TFIIB-type" evidence="9">
    <location>
        <begin position="10"/>
        <end position="42"/>
    </location>
</feature>
<comment type="caution">
    <text evidence="10">The sequence shown here is derived from an EMBL/GenBank/DDBJ whole genome shotgun (WGS) entry which is preliminary data.</text>
</comment>
<dbReference type="FunFam" id="1.10.472.10:FF:000023">
    <property type="entry name" value="Transcription initiation factor IIB"/>
    <property type="match status" value="1"/>
</dbReference>
<keyword evidence="10" id="KW-0648">Protein biosynthesis</keyword>
<evidence type="ECO:0000256" key="2">
    <source>
        <dbReference type="ARBA" id="ARBA00013932"/>
    </source>
</evidence>
<organism evidence="10 11">
    <name type="scientific">Marine Group I thaumarchaeote SCGC AAA799-D11</name>
    <dbReference type="NCBI Taxonomy" id="1502291"/>
    <lineage>
        <taxon>Archaea</taxon>
        <taxon>Nitrososphaerota</taxon>
        <taxon>Marine Group I</taxon>
    </lineage>
</organism>
<comment type="function">
    <text evidence="6">Stabilizes TBP binding to an archaeal box-A promoter. Also responsible for recruiting RNA polymerase II to the pre-initiation complex (DNA-TBP-TFIIB).</text>
</comment>
<comment type="similarity">
    <text evidence="1">Belongs to the TFIIB family.</text>
</comment>
<dbReference type="EMBL" id="JOSY01000049">
    <property type="protein sequence ID" value="KFM15618.1"/>
    <property type="molecule type" value="Genomic_DNA"/>
</dbReference>
<name>A0A087RQ64_9ARCH</name>
<feature type="compositionally biased region" description="Basic and acidic residues" evidence="8">
    <location>
        <begin position="64"/>
        <end position="76"/>
    </location>
</feature>
<evidence type="ECO:0000256" key="6">
    <source>
        <dbReference type="ARBA" id="ARBA00053882"/>
    </source>
</evidence>
<dbReference type="InterPro" id="IPR036915">
    <property type="entry name" value="Cyclin-like_sf"/>
</dbReference>
<keyword evidence="11" id="KW-1185">Reference proteome</keyword>
<dbReference type="PANTHER" id="PTHR11618">
    <property type="entry name" value="TRANSCRIPTION INITIATION FACTOR IIB-RELATED"/>
    <property type="match status" value="1"/>
</dbReference>
<keyword evidence="7" id="KW-0479">Metal-binding</keyword>
<dbReference type="Gene3D" id="1.10.472.10">
    <property type="entry name" value="Cyclin-like"/>
    <property type="match status" value="1"/>
</dbReference>
<dbReference type="PATRIC" id="fig|1502291.3.peg.1022"/>
<dbReference type="Pfam" id="PF08271">
    <property type="entry name" value="Zn_Ribbon_TF"/>
    <property type="match status" value="1"/>
</dbReference>
<dbReference type="GO" id="GO:0003743">
    <property type="term" value="F:translation initiation factor activity"/>
    <property type="evidence" value="ECO:0007669"/>
    <property type="project" value="UniProtKB-KW"/>
</dbReference>
<sequence length="305" mass="33735">MTLQQEQQLSRKGHCPRCGRNNLITDFESAELFCAKCGFVIDEKISDSGPERMFSDNSATNKSRTGDRTSLTRHDQGLSTIINPANKDSAGNPLSASMKSSLKQLRKLDSRSRANKPIDRNLQHALGELLKMKEKLSLPDAVIEKAAYIYRKALERNLVRGRSISALTASALYAACRQSSTPRTINEITNTINIRRKELANCYRLIVKELDLRMPVVDSVSCIAKIASNAKLSEKTKRHAIKILKKAQQEHLLAGKDPMGMAASALYLASLETGQNIAQRDIAIAAGTTEVTIRNRCKNLRSLVV</sequence>
<keyword evidence="4" id="KW-0805">Transcription regulation</keyword>
<dbReference type="GO" id="GO:0017025">
    <property type="term" value="F:TBP-class protein binding"/>
    <property type="evidence" value="ECO:0007669"/>
    <property type="project" value="InterPro"/>
</dbReference>
<dbReference type="SUPFAM" id="SSF47954">
    <property type="entry name" value="Cyclin-like"/>
    <property type="match status" value="2"/>
</dbReference>
<dbReference type="Pfam" id="PF00382">
    <property type="entry name" value="TFIIB"/>
    <property type="match status" value="2"/>
</dbReference>
<evidence type="ECO:0000256" key="7">
    <source>
        <dbReference type="PROSITE-ProRule" id="PRU00469"/>
    </source>
</evidence>
<keyword evidence="10" id="KW-0396">Initiation factor</keyword>
<reference evidence="10 11" key="1">
    <citation type="submission" date="2014-06" db="EMBL/GenBank/DDBJ databases">
        <authorList>
            <person name="Ngugi D.K."/>
            <person name="Blom J."/>
            <person name="Alam I."/>
            <person name="Rashid M."/>
            <person name="Baalawi W."/>
            <person name="Zhang G."/>
            <person name="Hikmawan T."/>
            <person name="Guan Y."/>
            <person name="Antunes A."/>
            <person name="Siam R."/>
            <person name="El-Dorry H."/>
            <person name="Bajic V."/>
            <person name="Stingl U."/>
        </authorList>
    </citation>
    <scope>NUCLEOTIDE SEQUENCE [LARGE SCALE GENOMIC DNA]</scope>
    <source>
        <strain evidence="10">SCGC AAA799-D11</strain>
    </source>
</reference>
<dbReference type="PRINTS" id="PR00685">
    <property type="entry name" value="TIFACTORIIB"/>
</dbReference>
<gene>
    <name evidence="10" type="ORF">AAA799D11_01137</name>
</gene>
<keyword evidence="7" id="KW-0862">Zinc</keyword>
<evidence type="ECO:0000256" key="4">
    <source>
        <dbReference type="ARBA" id="ARBA00023015"/>
    </source>
</evidence>
<evidence type="ECO:0000256" key="3">
    <source>
        <dbReference type="ARBA" id="ARBA00022737"/>
    </source>
</evidence>
<evidence type="ECO:0000256" key="8">
    <source>
        <dbReference type="SAM" id="MobiDB-lite"/>
    </source>
</evidence>
<dbReference type="InterPro" id="IPR013137">
    <property type="entry name" value="Znf_TFIIB"/>
</dbReference>
<dbReference type="SUPFAM" id="SSF57783">
    <property type="entry name" value="Zinc beta-ribbon"/>
    <property type="match status" value="1"/>
</dbReference>
<feature type="region of interest" description="Disordered" evidence="8">
    <location>
        <begin position="50"/>
        <end position="98"/>
    </location>
</feature>
<accession>A0A087RQ64</accession>
<dbReference type="GO" id="GO:0008270">
    <property type="term" value="F:zinc ion binding"/>
    <property type="evidence" value="ECO:0007669"/>
    <property type="project" value="UniProtKB-KW"/>
</dbReference>
<dbReference type="GO" id="GO:0097550">
    <property type="term" value="C:transcription preinitiation complex"/>
    <property type="evidence" value="ECO:0007669"/>
    <property type="project" value="TreeGrafter"/>
</dbReference>
<keyword evidence="7" id="KW-0863">Zinc-finger</keyword>
<dbReference type="GO" id="GO:0070897">
    <property type="term" value="P:transcription preinitiation complex assembly"/>
    <property type="evidence" value="ECO:0007669"/>
    <property type="project" value="InterPro"/>
</dbReference>
<proteinExistence type="inferred from homology"/>
<evidence type="ECO:0000259" key="9">
    <source>
        <dbReference type="PROSITE" id="PS51134"/>
    </source>
</evidence>
<dbReference type="InterPro" id="IPR023486">
    <property type="entry name" value="TFIIB_CS"/>
</dbReference>
<keyword evidence="5" id="KW-0804">Transcription</keyword>
<evidence type="ECO:0000256" key="1">
    <source>
        <dbReference type="ARBA" id="ARBA00010857"/>
    </source>
</evidence>
<evidence type="ECO:0000256" key="5">
    <source>
        <dbReference type="ARBA" id="ARBA00023163"/>
    </source>
</evidence>
<dbReference type="InterPro" id="IPR000812">
    <property type="entry name" value="TFIIB"/>
</dbReference>
<protein>
    <recommendedName>
        <fullName evidence="2">Transcription initiation factor IIB</fullName>
    </recommendedName>
</protein>
<dbReference type="Gene3D" id="1.10.472.170">
    <property type="match status" value="1"/>
</dbReference>
<dbReference type="InterPro" id="IPR013763">
    <property type="entry name" value="Cyclin-like_dom"/>
</dbReference>
<dbReference type="PANTHER" id="PTHR11618:SF13">
    <property type="entry name" value="TRANSCRIPTION INITIATION FACTOR IIB"/>
    <property type="match status" value="1"/>
</dbReference>
<dbReference type="SMART" id="SM00385">
    <property type="entry name" value="CYCLIN"/>
    <property type="match status" value="2"/>
</dbReference>
<evidence type="ECO:0000313" key="10">
    <source>
        <dbReference type="EMBL" id="KFM15618.1"/>
    </source>
</evidence>
<dbReference type="STRING" id="1502291.AAA799D11_01137"/>
<keyword evidence="3" id="KW-0677">Repeat</keyword>
<dbReference type="InterPro" id="IPR013150">
    <property type="entry name" value="TFIIB_cyclin"/>
</dbReference>
<dbReference type="FunFam" id="1.10.472.170:FF:000001">
    <property type="entry name" value="Transcription initiation factor IIB"/>
    <property type="match status" value="1"/>
</dbReference>
<dbReference type="Proteomes" id="UP000029386">
    <property type="component" value="Unassembled WGS sequence"/>
</dbReference>
<evidence type="ECO:0000313" key="11">
    <source>
        <dbReference type="Proteomes" id="UP000029386"/>
    </source>
</evidence>